<comment type="catalytic activity">
    <reaction evidence="13 14">
        <text>protoporphyrinogen IX + 3 A = protoporphyrin IX + 3 AH2</text>
        <dbReference type="Rhea" id="RHEA:62000"/>
        <dbReference type="ChEBI" id="CHEBI:13193"/>
        <dbReference type="ChEBI" id="CHEBI:17499"/>
        <dbReference type="ChEBI" id="CHEBI:57306"/>
        <dbReference type="ChEBI" id="CHEBI:57307"/>
    </reaction>
</comment>
<sequence>MPPMTYQLLKMAHVAAAVAWLCGSLFVALFLLTSQPQDGEDAPKERKMLHALRRWTLFVTTPAMVITWLIGLHLAVTFGWFAMNWIWIKLAFALSLSGLLGMQSASLRRMAGGSGKRPLLIDLQAPYVVLTATAIVTLVVVKPF</sequence>
<dbReference type="Proteomes" id="UP000239477">
    <property type="component" value="Chromosome"/>
</dbReference>
<evidence type="ECO:0000256" key="8">
    <source>
        <dbReference type="ARBA" id="ARBA00022723"/>
    </source>
</evidence>
<evidence type="ECO:0000256" key="1">
    <source>
        <dbReference type="ARBA" id="ARBA00004651"/>
    </source>
</evidence>
<organism evidence="16 17">
    <name type="scientific">Achromobacter spanius</name>
    <dbReference type="NCBI Taxonomy" id="217203"/>
    <lineage>
        <taxon>Bacteria</taxon>
        <taxon>Pseudomonadati</taxon>
        <taxon>Pseudomonadota</taxon>
        <taxon>Betaproteobacteria</taxon>
        <taxon>Burkholderiales</taxon>
        <taxon>Alcaligenaceae</taxon>
        <taxon>Achromobacter</taxon>
    </lineage>
</organism>
<feature type="transmembrane region" description="Helical" evidence="15">
    <location>
        <begin position="119"/>
        <end position="141"/>
    </location>
</feature>
<evidence type="ECO:0000256" key="7">
    <source>
        <dbReference type="ARBA" id="ARBA00022692"/>
    </source>
</evidence>
<evidence type="ECO:0000256" key="10">
    <source>
        <dbReference type="ARBA" id="ARBA00023002"/>
    </source>
</evidence>
<keyword evidence="6 14" id="KW-0349">Heme</keyword>
<keyword evidence="9 15" id="KW-1133">Transmembrane helix</keyword>
<dbReference type="PIRSF" id="PIRSF004638">
    <property type="entry name" value="UCP004638"/>
    <property type="match status" value="1"/>
</dbReference>
<comment type="similarity">
    <text evidence="3 14">Belongs to the HemJ family.</text>
</comment>
<dbReference type="GO" id="GO:0070818">
    <property type="term" value="F:protoporphyrinogen oxidase activity"/>
    <property type="evidence" value="ECO:0007669"/>
    <property type="project" value="UniProtKB-UniRule"/>
</dbReference>
<keyword evidence="10" id="KW-0560">Oxidoreductase</keyword>
<protein>
    <recommendedName>
        <fullName evidence="4 14">Protoporphyrinogen IX oxidase</fullName>
        <ecNumber evidence="14">1.3.99.-</ecNumber>
    </recommendedName>
</protein>
<evidence type="ECO:0000256" key="13">
    <source>
        <dbReference type="ARBA" id="ARBA00048390"/>
    </source>
</evidence>
<accession>A0A2S0IA57</accession>
<comment type="subcellular location">
    <subcellularLocation>
        <location evidence="1">Cell membrane</location>
        <topology evidence="1">Multi-pass membrane protein</topology>
    </subcellularLocation>
</comment>
<dbReference type="EMBL" id="CP023270">
    <property type="protein sequence ID" value="AVJ28834.1"/>
    <property type="molecule type" value="Genomic_DNA"/>
</dbReference>
<gene>
    <name evidence="16" type="ORF">CLM73_17905</name>
</gene>
<feature type="transmembrane region" description="Helical" evidence="15">
    <location>
        <begin position="12"/>
        <end position="34"/>
    </location>
</feature>
<feature type="transmembrane region" description="Helical" evidence="15">
    <location>
        <begin position="86"/>
        <end position="107"/>
    </location>
</feature>
<evidence type="ECO:0000256" key="12">
    <source>
        <dbReference type="ARBA" id="ARBA00023136"/>
    </source>
</evidence>
<dbReference type="OrthoDB" id="194724at2"/>
<evidence type="ECO:0000256" key="15">
    <source>
        <dbReference type="SAM" id="Phobius"/>
    </source>
</evidence>
<comment type="function">
    <text evidence="14">Catalyzes the oxidation of protoporphyrinogen IX to protoporphyrin IX.</text>
</comment>
<evidence type="ECO:0000256" key="11">
    <source>
        <dbReference type="ARBA" id="ARBA00023004"/>
    </source>
</evidence>
<keyword evidence="7 15" id="KW-0812">Transmembrane</keyword>
<dbReference type="AlphaFoldDB" id="A0A2S0IA57"/>
<comment type="cofactor">
    <cofactor evidence="14">
        <name>heme b</name>
        <dbReference type="ChEBI" id="CHEBI:60344"/>
    </cofactor>
    <text evidence="14">Binds 1 heme b (iron(II)-protoporphyrin IX) group per subunit.</text>
</comment>
<evidence type="ECO:0000313" key="16">
    <source>
        <dbReference type="EMBL" id="AVJ28834.1"/>
    </source>
</evidence>
<evidence type="ECO:0000256" key="2">
    <source>
        <dbReference type="ARBA" id="ARBA00005073"/>
    </source>
</evidence>
<reference evidence="16 17" key="1">
    <citation type="submission" date="2017-09" db="EMBL/GenBank/DDBJ databases">
        <title>Genomic, metabolic, and phenotypic characteristics of bacterial isolates from the natural microbiome of the model nematode Caenorhabditis elegans.</title>
        <authorList>
            <person name="Zimmermann J."/>
            <person name="Obeng N."/>
            <person name="Yang W."/>
            <person name="Obeng O."/>
            <person name="Kissoyan K."/>
            <person name="Pees B."/>
            <person name="Dirksen P."/>
            <person name="Hoppner M."/>
            <person name="Franke A."/>
            <person name="Rosenstiel P."/>
            <person name="Leippe M."/>
            <person name="Dierking K."/>
            <person name="Kaleta C."/>
            <person name="Schulenburg H."/>
        </authorList>
    </citation>
    <scope>NUCLEOTIDE SEQUENCE [LARGE SCALE GENOMIC DNA]</scope>
    <source>
        <strain evidence="16 17">MYb73</strain>
    </source>
</reference>
<keyword evidence="12 14" id="KW-0472">Membrane</keyword>
<dbReference type="PANTHER" id="PTHR40255">
    <property type="entry name" value="UPF0093 MEMBRANE PROTEIN SLR1790"/>
    <property type="match status" value="1"/>
</dbReference>
<evidence type="ECO:0000313" key="17">
    <source>
        <dbReference type="Proteomes" id="UP000239477"/>
    </source>
</evidence>
<evidence type="ECO:0000256" key="4">
    <source>
        <dbReference type="ARBA" id="ARBA00017504"/>
    </source>
</evidence>
<dbReference type="GO" id="GO:0006782">
    <property type="term" value="P:protoporphyrinogen IX biosynthetic process"/>
    <property type="evidence" value="ECO:0007669"/>
    <property type="project" value="UniProtKB-UniRule"/>
</dbReference>
<dbReference type="InterPro" id="IPR005265">
    <property type="entry name" value="HemJ-like"/>
</dbReference>
<dbReference type="GO" id="GO:0005886">
    <property type="term" value="C:plasma membrane"/>
    <property type="evidence" value="ECO:0007669"/>
    <property type="project" value="UniProtKB-SubCell"/>
</dbReference>
<comment type="pathway">
    <text evidence="2 14">Porphyrin-containing compound metabolism; protoporphyrin-IX biosynthesis; protoporphyrin-IX from protoporphyrinogen-IX: step 1/1.</text>
</comment>
<feature type="transmembrane region" description="Helical" evidence="15">
    <location>
        <begin position="55"/>
        <end position="80"/>
    </location>
</feature>
<keyword evidence="5 14" id="KW-1003">Cell membrane</keyword>
<evidence type="ECO:0000256" key="14">
    <source>
        <dbReference type="PIRNR" id="PIRNR004638"/>
    </source>
</evidence>
<keyword evidence="17" id="KW-1185">Reference proteome</keyword>
<evidence type="ECO:0000256" key="3">
    <source>
        <dbReference type="ARBA" id="ARBA00006501"/>
    </source>
</evidence>
<dbReference type="UniPathway" id="UPA00251">
    <property type="reaction ID" value="UER00324"/>
</dbReference>
<dbReference type="GO" id="GO:0046872">
    <property type="term" value="F:metal ion binding"/>
    <property type="evidence" value="ECO:0007669"/>
    <property type="project" value="UniProtKB-UniRule"/>
</dbReference>
<evidence type="ECO:0000256" key="6">
    <source>
        <dbReference type="ARBA" id="ARBA00022617"/>
    </source>
</evidence>
<keyword evidence="11 14" id="KW-0408">Iron</keyword>
<keyword evidence="8 14" id="KW-0479">Metal-binding</keyword>
<proteinExistence type="inferred from homology"/>
<name>A0A2S0IA57_9BURK</name>
<dbReference type="EC" id="1.3.99.-" evidence="14"/>
<evidence type="ECO:0000256" key="5">
    <source>
        <dbReference type="ARBA" id="ARBA00022475"/>
    </source>
</evidence>
<evidence type="ECO:0000256" key="9">
    <source>
        <dbReference type="ARBA" id="ARBA00022989"/>
    </source>
</evidence>
<dbReference type="PANTHER" id="PTHR40255:SF1">
    <property type="entry name" value="PROTOPORPHYRINOGEN IX OXIDASE"/>
    <property type="match status" value="1"/>
</dbReference>
<dbReference type="Pfam" id="PF03653">
    <property type="entry name" value="UPF0093"/>
    <property type="match status" value="1"/>
</dbReference>